<evidence type="ECO:0000313" key="6">
    <source>
        <dbReference type="Proteomes" id="UP000011625"/>
    </source>
</evidence>
<dbReference type="Pfam" id="PF00535">
    <property type="entry name" value="Glycos_transf_2"/>
    <property type="match status" value="1"/>
</dbReference>
<dbReference type="Proteomes" id="UP000011625">
    <property type="component" value="Unassembled WGS sequence"/>
</dbReference>
<dbReference type="InterPro" id="IPR029044">
    <property type="entry name" value="Nucleotide-diphossugar_trans"/>
</dbReference>
<dbReference type="STRING" id="1227456.C450_11721"/>
<dbReference type="EMBL" id="AOME01000056">
    <property type="protein sequence ID" value="EMA52238.1"/>
    <property type="molecule type" value="Genomic_DNA"/>
</dbReference>
<dbReference type="GO" id="GO:0016757">
    <property type="term" value="F:glycosyltransferase activity"/>
    <property type="evidence" value="ECO:0007669"/>
    <property type="project" value="UniProtKB-KW"/>
</dbReference>
<dbReference type="PANTHER" id="PTHR43179:SF12">
    <property type="entry name" value="GALACTOFURANOSYLTRANSFERASE GLFT2"/>
    <property type="match status" value="1"/>
</dbReference>
<accession>M0N3W5</accession>
<comment type="caution">
    <text evidence="5">The sequence shown here is derived from an EMBL/GenBank/DDBJ whole genome shotgun (WGS) entry which is preliminary data.</text>
</comment>
<dbReference type="CDD" id="cd00761">
    <property type="entry name" value="Glyco_tranf_GTA_type"/>
    <property type="match status" value="1"/>
</dbReference>
<reference evidence="5 6" key="1">
    <citation type="journal article" date="2014" name="PLoS Genet.">
        <title>Phylogenetically driven sequencing of extremely halophilic archaea reveals strategies for static and dynamic osmo-response.</title>
        <authorList>
            <person name="Becker E.A."/>
            <person name="Seitzer P.M."/>
            <person name="Tritt A."/>
            <person name="Larsen D."/>
            <person name="Krusor M."/>
            <person name="Yao A.I."/>
            <person name="Wu D."/>
            <person name="Madern D."/>
            <person name="Eisen J.A."/>
            <person name="Darling A.E."/>
            <person name="Facciotti M.T."/>
        </authorList>
    </citation>
    <scope>NUCLEOTIDE SEQUENCE [LARGE SCALE GENOMIC DNA]</scope>
    <source>
        <strain evidence="5 6">DSM 8989</strain>
    </source>
</reference>
<feature type="domain" description="Glycosyltransferase 2-like" evidence="4">
    <location>
        <begin position="30"/>
        <end position="94"/>
    </location>
</feature>
<keyword evidence="3 5" id="KW-0808">Transferase</keyword>
<keyword evidence="6" id="KW-1185">Reference proteome</keyword>
<evidence type="ECO:0000256" key="1">
    <source>
        <dbReference type="ARBA" id="ARBA00006739"/>
    </source>
</evidence>
<dbReference type="InterPro" id="IPR001173">
    <property type="entry name" value="Glyco_trans_2-like"/>
</dbReference>
<dbReference type="Gene3D" id="3.90.550.10">
    <property type="entry name" value="Spore Coat Polysaccharide Biosynthesis Protein SpsA, Chain A"/>
    <property type="match status" value="1"/>
</dbReference>
<sequence>MVDLSVIIVTKLNRSEIDCIPVFERCSFKDYEVIIRGDEGISKARNEGIKQANAEKIVFVDDDATPCEGYLSAASNVLEEHEVVAGDVIHPSDDVISRLCTHYDQGDTSKYTDTIIGCNMGFQAEVFESVGYFDEEIEWGHDETELRDRILYKYPIFYEPQMRVFHMYAGSVFDYWKKRYRLGLADLYLYEKQNRSMNERLLKMLNPRSYFHPTISGTMVKAVGRITRNIGNVVALAEDVSEDID</sequence>
<gene>
    <name evidence="5" type="ORF">C450_11721</name>
</gene>
<dbReference type="OrthoDB" id="46222at2157"/>
<name>M0N3W5_9EURY</name>
<evidence type="ECO:0000259" key="4">
    <source>
        <dbReference type="Pfam" id="PF00535"/>
    </source>
</evidence>
<evidence type="ECO:0000256" key="2">
    <source>
        <dbReference type="ARBA" id="ARBA00022676"/>
    </source>
</evidence>
<comment type="similarity">
    <text evidence="1">Belongs to the glycosyltransferase 2 family.</text>
</comment>
<organism evidence="5 6">
    <name type="scientific">Halococcus salifodinae DSM 8989</name>
    <dbReference type="NCBI Taxonomy" id="1227456"/>
    <lineage>
        <taxon>Archaea</taxon>
        <taxon>Methanobacteriati</taxon>
        <taxon>Methanobacteriota</taxon>
        <taxon>Stenosarchaea group</taxon>
        <taxon>Halobacteria</taxon>
        <taxon>Halobacteriales</taxon>
        <taxon>Halococcaceae</taxon>
        <taxon>Halococcus</taxon>
    </lineage>
</organism>
<proteinExistence type="inferred from homology"/>
<evidence type="ECO:0000313" key="5">
    <source>
        <dbReference type="EMBL" id="EMA52238.1"/>
    </source>
</evidence>
<evidence type="ECO:0000256" key="3">
    <source>
        <dbReference type="ARBA" id="ARBA00022679"/>
    </source>
</evidence>
<dbReference type="RefSeq" id="WP_005043547.1">
    <property type="nucleotide sequence ID" value="NZ_AOME01000056.1"/>
</dbReference>
<protein>
    <submittedName>
        <fullName evidence="5">Family 2 glycosyl transferase</fullName>
    </submittedName>
</protein>
<dbReference type="AlphaFoldDB" id="M0N3W5"/>
<dbReference type="PANTHER" id="PTHR43179">
    <property type="entry name" value="RHAMNOSYLTRANSFERASE WBBL"/>
    <property type="match status" value="1"/>
</dbReference>
<dbReference type="SUPFAM" id="SSF53448">
    <property type="entry name" value="Nucleotide-diphospho-sugar transferases"/>
    <property type="match status" value="1"/>
</dbReference>
<keyword evidence="2" id="KW-0328">Glycosyltransferase</keyword>